<dbReference type="InterPro" id="IPR027022">
    <property type="entry name" value="ABC_permease_BceB-typ"/>
</dbReference>
<feature type="transmembrane region" description="Helical" evidence="6">
    <location>
        <begin position="54"/>
        <end position="82"/>
    </location>
</feature>
<comment type="similarity">
    <text evidence="6">Belongs to the ABC-4 integral membrane protein family.</text>
</comment>
<evidence type="ECO:0000256" key="2">
    <source>
        <dbReference type="ARBA" id="ARBA00022475"/>
    </source>
</evidence>
<feature type="domain" description="ABC3 transporter permease C-terminal" evidence="7">
    <location>
        <begin position="61"/>
        <end position="179"/>
    </location>
</feature>
<dbReference type="PIRSF" id="PIRSF018968">
    <property type="entry name" value="ABC_permease_BceB"/>
    <property type="match status" value="1"/>
</dbReference>
<feature type="transmembrane region" description="Helical" evidence="6">
    <location>
        <begin position="555"/>
        <end position="582"/>
    </location>
</feature>
<keyword evidence="2 6" id="KW-1003">Cell membrane</keyword>
<evidence type="ECO:0000259" key="7">
    <source>
        <dbReference type="Pfam" id="PF02687"/>
    </source>
</evidence>
<evidence type="ECO:0000313" key="8">
    <source>
        <dbReference type="EMBL" id="QDP39008.1"/>
    </source>
</evidence>
<feature type="transmembrane region" description="Helical" evidence="6">
    <location>
        <begin position="501"/>
        <end position="524"/>
    </location>
</feature>
<dbReference type="EMBL" id="CP041666">
    <property type="protein sequence ID" value="QDP39008.1"/>
    <property type="molecule type" value="Genomic_DNA"/>
</dbReference>
<dbReference type="AlphaFoldDB" id="A0A516KC75"/>
<feature type="transmembrane region" description="Helical" evidence="6">
    <location>
        <begin position="284"/>
        <end position="306"/>
    </location>
</feature>
<reference evidence="8 9" key="1">
    <citation type="submission" date="2019-07" db="EMBL/GenBank/DDBJ databases">
        <authorList>
            <person name="Li J."/>
        </authorList>
    </citation>
    <scope>NUCLEOTIDE SEQUENCE [LARGE SCALE GENOMIC DNA]</scope>
    <source>
        <strain evidence="8 9">TKL69</strain>
    </source>
</reference>
<feature type="transmembrane region" description="Helical" evidence="6">
    <location>
        <begin position="148"/>
        <end position="169"/>
    </location>
</feature>
<dbReference type="PANTHER" id="PTHR46795:SF3">
    <property type="entry name" value="ABC TRANSPORTER PERMEASE"/>
    <property type="match status" value="1"/>
</dbReference>
<evidence type="ECO:0000313" key="9">
    <source>
        <dbReference type="Proteomes" id="UP000315215"/>
    </source>
</evidence>
<feature type="transmembrane region" description="Helical" evidence="6">
    <location>
        <begin position="224"/>
        <end position="251"/>
    </location>
</feature>
<keyword evidence="6" id="KW-0813">Transport</keyword>
<feature type="transmembrane region" description="Helical" evidence="6">
    <location>
        <begin position="103"/>
        <end position="128"/>
    </location>
</feature>
<dbReference type="GO" id="GO:0055085">
    <property type="term" value="P:transmembrane transport"/>
    <property type="evidence" value="ECO:0007669"/>
    <property type="project" value="UniProtKB-UniRule"/>
</dbReference>
<dbReference type="Pfam" id="PF02687">
    <property type="entry name" value="FtsX"/>
    <property type="match status" value="1"/>
</dbReference>
<protein>
    <submittedName>
        <fullName evidence="8">FtsX-like permease family protein</fullName>
    </submittedName>
</protein>
<dbReference type="GO" id="GO:0005886">
    <property type="term" value="C:plasma membrane"/>
    <property type="evidence" value="ECO:0007669"/>
    <property type="project" value="UniProtKB-SubCell"/>
</dbReference>
<evidence type="ECO:0000256" key="1">
    <source>
        <dbReference type="ARBA" id="ARBA00004651"/>
    </source>
</evidence>
<comment type="subcellular location">
    <subcellularLocation>
        <location evidence="1 6">Cell membrane</location>
        <topology evidence="1 6">Multi-pass membrane protein</topology>
    </subcellularLocation>
</comment>
<organism evidence="8 9">
    <name type="scientific">Radiobacillus deserti</name>
    <dbReference type="NCBI Taxonomy" id="2594883"/>
    <lineage>
        <taxon>Bacteria</taxon>
        <taxon>Bacillati</taxon>
        <taxon>Bacillota</taxon>
        <taxon>Bacilli</taxon>
        <taxon>Bacillales</taxon>
        <taxon>Bacillaceae</taxon>
        <taxon>Radiobacillus</taxon>
    </lineage>
</organism>
<gene>
    <name evidence="8" type="ORF">FN924_01525</name>
</gene>
<proteinExistence type="inferred from homology"/>
<dbReference type="RefSeq" id="WP_143891758.1">
    <property type="nucleotide sequence ID" value="NZ_CP041666.1"/>
</dbReference>
<dbReference type="OrthoDB" id="1705903at2"/>
<dbReference type="Proteomes" id="UP000315215">
    <property type="component" value="Chromosome"/>
</dbReference>
<feature type="transmembrane region" description="Helical" evidence="6">
    <location>
        <begin position="17"/>
        <end position="34"/>
    </location>
</feature>
<sequence>MLVKLSLASMRKMFKDYLVLLFGLTISISIFYMFETLAQNRAFLESNAMIGSIVFVFHVGSFILGTITVFYIFYATSFILSLRQKEMGMYLTFGAKKSKVAQLMFFETFVIGLISLIVGLAIGVGLSQVIADLLMNQLDFSGEGFKPLYTSSVVTTVLFYVILFFITSLTNGLKIARKSVLDLIHAGQKSDTIIATGKRTFLGVFFSIILMAVGYYAMINMGSLAQMGLIIATATIIPGTYLLFISLLPYFMKRLKGMRSLNEKGINSFTFAQLRFRIHQLTKVLGTVAMLVALGLGAMTASLSFYNNIEKQAALFHGNDLFIHQPSEQDLEMLEKMDVKNQNEYRYKLNEEGIYFLKKDLLENPPTVRQFDPNMTDYPVPKTLDVELPKDRYALHAKDGMTEIPKEWTMAFQTELSVDETMFGNKPIYIYSQEAYNSVEGKEKHVLLLQLDDFTEHLDQIKTIVNGQKKLAKNLTGTEPEMLGTKYDNYLGFKAIANGTIFMGVFLGIAFLMMMASVLMFKLLSGAPVDVQRYSMLRKIGVRRSLLSKSIYKELFLVFLFPALVGLVHVIVGMQMFSFILVEPYTKIWLPLSLFIIIYFGIYYLLTVQLYKRIVLPKEK</sequence>
<keyword evidence="9" id="KW-1185">Reference proteome</keyword>
<keyword evidence="5 6" id="KW-0472">Membrane</keyword>
<keyword evidence="4 6" id="KW-1133">Transmembrane helix</keyword>
<evidence type="ECO:0000256" key="5">
    <source>
        <dbReference type="ARBA" id="ARBA00023136"/>
    </source>
</evidence>
<dbReference type="PANTHER" id="PTHR46795">
    <property type="entry name" value="ABC TRANSPORTER PERMEASE-RELATED-RELATED"/>
    <property type="match status" value="1"/>
</dbReference>
<evidence type="ECO:0000256" key="4">
    <source>
        <dbReference type="ARBA" id="ARBA00022989"/>
    </source>
</evidence>
<feature type="transmembrane region" description="Helical" evidence="6">
    <location>
        <begin position="588"/>
        <end position="611"/>
    </location>
</feature>
<feature type="transmembrane region" description="Helical" evidence="6">
    <location>
        <begin position="200"/>
        <end position="218"/>
    </location>
</feature>
<dbReference type="InterPro" id="IPR052536">
    <property type="entry name" value="ABC-4_Integral_Memb_Prot"/>
</dbReference>
<evidence type="ECO:0000256" key="3">
    <source>
        <dbReference type="ARBA" id="ARBA00022692"/>
    </source>
</evidence>
<dbReference type="InterPro" id="IPR003838">
    <property type="entry name" value="ABC3_permease_C"/>
</dbReference>
<name>A0A516KC75_9BACI</name>
<dbReference type="KEGG" id="aqt:FN924_01525"/>
<accession>A0A516KC75</accession>
<keyword evidence="3 6" id="KW-0812">Transmembrane</keyword>
<evidence type="ECO:0000256" key="6">
    <source>
        <dbReference type="PIRNR" id="PIRNR018968"/>
    </source>
</evidence>